<evidence type="ECO:0000313" key="2">
    <source>
        <dbReference type="Proteomes" id="UP001150603"/>
    </source>
</evidence>
<reference evidence="1" key="1">
    <citation type="submission" date="2022-07" db="EMBL/GenBank/DDBJ databases">
        <title>Phylogenomic reconstructions and comparative analyses of Kickxellomycotina fungi.</title>
        <authorList>
            <person name="Reynolds N.K."/>
            <person name="Stajich J.E."/>
            <person name="Barry K."/>
            <person name="Grigoriev I.V."/>
            <person name="Crous P."/>
            <person name="Smith M.E."/>
        </authorList>
    </citation>
    <scope>NUCLEOTIDE SEQUENCE</scope>
    <source>
        <strain evidence="1">NRRL 5244</strain>
    </source>
</reference>
<evidence type="ECO:0000313" key="1">
    <source>
        <dbReference type="EMBL" id="KAJ1941758.1"/>
    </source>
</evidence>
<dbReference type="Proteomes" id="UP001150603">
    <property type="component" value="Unassembled WGS sequence"/>
</dbReference>
<organism evidence="1 2">
    <name type="scientific">Linderina macrospora</name>
    <dbReference type="NCBI Taxonomy" id="4868"/>
    <lineage>
        <taxon>Eukaryota</taxon>
        <taxon>Fungi</taxon>
        <taxon>Fungi incertae sedis</taxon>
        <taxon>Zoopagomycota</taxon>
        <taxon>Kickxellomycotina</taxon>
        <taxon>Kickxellomycetes</taxon>
        <taxon>Kickxellales</taxon>
        <taxon>Kickxellaceae</taxon>
        <taxon>Linderina</taxon>
    </lineage>
</organism>
<accession>A0ACC1J8P3</accession>
<keyword evidence="2" id="KW-1185">Reference proteome</keyword>
<comment type="caution">
    <text evidence="1">The sequence shown here is derived from an EMBL/GenBank/DDBJ whole genome shotgun (WGS) entry which is preliminary data.</text>
</comment>
<proteinExistence type="predicted"/>
<feature type="non-terminal residue" evidence="1">
    <location>
        <position position="1"/>
    </location>
</feature>
<sequence length="60" mass="6517">KSAKTPLPAKSEKLGNNTLSDTLDDLAIAETTKPKKKKSKGKKRTVMDLYNDDDLGGIVE</sequence>
<protein>
    <submittedName>
        <fullName evidence="1">Uncharacterized protein</fullName>
    </submittedName>
</protein>
<gene>
    <name evidence="1" type="ORF">FBU59_003405</name>
</gene>
<name>A0ACC1J8P3_9FUNG</name>
<dbReference type="EMBL" id="JANBPW010002168">
    <property type="protein sequence ID" value="KAJ1941758.1"/>
    <property type="molecule type" value="Genomic_DNA"/>
</dbReference>